<evidence type="ECO:0000313" key="1">
    <source>
        <dbReference type="EMBL" id="KHM94074.1"/>
    </source>
</evidence>
<evidence type="ECO:0000313" key="3">
    <source>
        <dbReference type="Proteomes" id="UP000030969"/>
    </source>
</evidence>
<comment type="caution">
    <text evidence="1">The sequence shown here is derived from an EMBL/GenBank/DDBJ whole genome shotgun (WGS) entry which is preliminary data.</text>
</comment>
<sequence>MSTAAATVTMHRPLRPEQDALVRVPGFRRWPPRLPEQPGFPPATDRRYAGEIASRWNVKDSGVGDVAQFAALAAFVDQYAMQTVGGAHHTEWWIPAEDFDKFNAAIVGSITIIARFDAPPAEPRP</sequence>
<dbReference type="Proteomes" id="UP001430544">
    <property type="component" value="Unassembled WGS sequence"/>
</dbReference>
<accession>A0AAJ0IY57</accession>
<dbReference type="Proteomes" id="UP000030969">
    <property type="component" value="Unassembled WGS sequence"/>
</dbReference>
<name>A0AAJ0IY57_9XANT</name>
<protein>
    <submittedName>
        <fullName evidence="1">ADP-ribosylation/crystallin J1</fullName>
    </submittedName>
</protein>
<reference evidence="1 3" key="1">
    <citation type="submission" date="2014-11" db="EMBL/GenBank/DDBJ databases">
        <title>Draft Genome Sequences of Xanthomonas vesicatoria Strains from the Balkan Peninsula.</title>
        <authorList>
            <person name="Vancheva T."/>
            <person name="Lefeuvre P."/>
            <person name="Bogatzevska N."/>
            <person name="Moncheva P."/>
            <person name="Koebnik R."/>
        </authorList>
    </citation>
    <scope>NUCLEOTIDE SEQUENCE [LARGE SCALE GENOMIC DNA]</scope>
    <source>
        <strain evidence="1 3">53M</strain>
    </source>
</reference>
<organism evidence="1 3">
    <name type="scientific">Xanthomonas vesicatoria</name>
    <dbReference type="NCBI Taxonomy" id="56460"/>
    <lineage>
        <taxon>Bacteria</taxon>
        <taxon>Pseudomonadati</taxon>
        <taxon>Pseudomonadota</taxon>
        <taxon>Gammaproteobacteria</taxon>
        <taxon>Lysobacterales</taxon>
        <taxon>Lysobacteraceae</taxon>
        <taxon>Xanthomonas</taxon>
    </lineage>
</organism>
<evidence type="ECO:0000313" key="4">
    <source>
        <dbReference type="Proteomes" id="UP001430544"/>
    </source>
</evidence>
<dbReference type="AlphaFoldDB" id="A0AAJ0IY57"/>
<proteinExistence type="predicted"/>
<dbReference type="EMBL" id="JAJIUN010000075">
    <property type="protein sequence ID" value="MCC8623665.1"/>
    <property type="molecule type" value="Genomic_DNA"/>
</dbReference>
<reference evidence="2" key="2">
    <citation type="submission" date="2021-11" db="EMBL/GenBank/DDBJ databases">
        <title>Genome resources and taxonomic validation of 89 Xanthomonas strains.</title>
        <authorList>
            <person name="Tambong J.T."/>
        </authorList>
    </citation>
    <scope>NUCLEOTIDE SEQUENCE</scope>
    <source>
        <strain evidence="2">Bv 5-4A</strain>
    </source>
</reference>
<gene>
    <name evidence="2" type="ORF">LN473_17100</name>
    <name evidence="1" type="ORF">OR61_12450</name>
</gene>
<keyword evidence="4" id="KW-1185">Reference proteome</keyword>
<dbReference type="EMBL" id="JSYJ01000069">
    <property type="protein sequence ID" value="KHM94074.1"/>
    <property type="molecule type" value="Genomic_DNA"/>
</dbReference>
<evidence type="ECO:0000313" key="2">
    <source>
        <dbReference type="EMBL" id="MCC8623665.1"/>
    </source>
</evidence>